<comment type="caution">
    <text evidence="2">The sequence shown here is derived from an EMBL/GenBank/DDBJ whole genome shotgun (WGS) entry which is preliminary data.</text>
</comment>
<proteinExistence type="predicted"/>
<name>A0ABU0KCL4_9ACTN</name>
<evidence type="ECO:0000256" key="1">
    <source>
        <dbReference type="SAM" id="MobiDB-lite"/>
    </source>
</evidence>
<accession>A0ABU0KCL4</accession>
<dbReference type="Proteomes" id="UP001236795">
    <property type="component" value="Unassembled WGS sequence"/>
</dbReference>
<reference evidence="2 3" key="1">
    <citation type="submission" date="2023-07" db="EMBL/GenBank/DDBJ databases">
        <title>Genomic Encyclopedia of Type Strains, Phase IV (KMG-IV): sequencing the most valuable type-strain genomes for metagenomic binning, comparative biology and taxonomic classification.</title>
        <authorList>
            <person name="Goeker M."/>
        </authorList>
    </citation>
    <scope>NUCLEOTIDE SEQUENCE [LARGE SCALE GENOMIC DNA]</scope>
    <source>
        <strain evidence="2 3">DSM 40573</strain>
    </source>
</reference>
<dbReference type="EMBL" id="JAUSWC010000006">
    <property type="protein sequence ID" value="MDQ0487127.1"/>
    <property type="molecule type" value="Genomic_DNA"/>
</dbReference>
<evidence type="ECO:0000313" key="2">
    <source>
        <dbReference type="EMBL" id="MDQ0487127.1"/>
    </source>
</evidence>
<evidence type="ECO:0000313" key="3">
    <source>
        <dbReference type="Proteomes" id="UP001236795"/>
    </source>
</evidence>
<feature type="region of interest" description="Disordered" evidence="1">
    <location>
        <begin position="1"/>
        <end position="37"/>
    </location>
</feature>
<feature type="compositionally biased region" description="Basic residues" evidence="1">
    <location>
        <begin position="230"/>
        <end position="244"/>
    </location>
</feature>
<keyword evidence="3" id="KW-1185">Reference proteome</keyword>
<gene>
    <name evidence="2" type="ORF">QO019_001978</name>
</gene>
<sequence length="301" mass="32934">MAWPAGRLAQARRGRQRRTGAVSSKPVPPPHDMAPVPVRVRSSLRPTTPRPGSHSPTPPWQGRLCLQGTVFGPAVVHGPATAQGLANGGLAFCRHAMCGSHGSSAHPQVWQSSIRRGASRSYPRGRGDDGRGLAADTLVLELPPRARGRLRLRLLASPVPTRTRRTPLQVTDHRRDRPTVGARGRHPLQQCARAGIRDDAPRLARPTPPALTTRNSGRSASRSRQEPRACRRNRARPRGGVRGRRPADGRWSWPPRTCCAAVAIDSSARPWPTENMAWNPGMTGKSHDRYMPDQVSRRTTT</sequence>
<feature type="region of interest" description="Disordered" evidence="1">
    <location>
        <begin position="270"/>
        <end position="301"/>
    </location>
</feature>
<feature type="region of interest" description="Disordered" evidence="1">
    <location>
        <begin position="160"/>
        <end position="254"/>
    </location>
</feature>
<organism evidence="2 3">
    <name type="scientific">Streptomyces thermodiastaticus</name>
    <dbReference type="NCBI Taxonomy" id="44061"/>
    <lineage>
        <taxon>Bacteria</taxon>
        <taxon>Bacillati</taxon>
        <taxon>Actinomycetota</taxon>
        <taxon>Actinomycetes</taxon>
        <taxon>Kitasatosporales</taxon>
        <taxon>Streptomycetaceae</taxon>
        <taxon>Streptomyces</taxon>
    </lineage>
</organism>
<protein>
    <submittedName>
        <fullName evidence="2">Uncharacterized protein</fullName>
    </submittedName>
</protein>